<dbReference type="NCBIfam" id="TIGR00710">
    <property type="entry name" value="efflux_Bcr_CflA"/>
    <property type="match status" value="1"/>
</dbReference>
<dbReference type="Proteomes" id="UP000199771">
    <property type="component" value="Unassembled WGS sequence"/>
</dbReference>
<dbReference type="GO" id="GO:1990961">
    <property type="term" value="P:xenobiotic detoxification by transmembrane export across the plasma membrane"/>
    <property type="evidence" value="ECO:0007669"/>
    <property type="project" value="InterPro"/>
</dbReference>
<dbReference type="PANTHER" id="PTHR43124:SF3">
    <property type="entry name" value="CHLORAMPHENICOL EFFLUX PUMP RV0191"/>
    <property type="match status" value="1"/>
</dbReference>
<feature type="transmembrane region" description="Helical" evidence="8">
    <location>
        <begin position="281"/>
        <end position="300"/>
    </location>
</feature>
<dbReference type="FunFam" id="1.20.1720.10:FF:000005">
    <property type="entry name" value="Bcr/CflA family efflux transporter"/>
    <property type="match status" value="1"/>
</dbReference>
<evidence type="ECO:0000313" key="11">
    <source>
        <dbReference type="Proteomes" id="UP000199771"/>
    </source>
</evidence>
<dbReference type="InterPro" id="IPR050189">
    <property type="entry name" value="MFS_Efflux_Transporters"/>
</dbReference>
<dbReference type="EMBL" id="FOOC01000005">
    <property type="protein sequence ID" value="SFF49242.1"/>
    <property type="molecule type" value="Genomic_DNA"/>
</dbReference>
<feature type="transmembrane region" description="Helical" evidence="8">
    <location>
        <begin position="74"/>
        <end position="94"/>
    </location>
</feature>
<feature type="domain" description="Major facilitator superfamily (MFS) profile" evidence="9">
    <location>
        <begin position="1"/>
        <end position="390"/>
    </location>
</feature>
<keyword evidence="7 8" id="KW-0472">Membrane</keyword>
<protein>
    <recommendedName>
        <fullName evidence="8">Bcr/CflA family efflux transporter</fullName>
    </recommendedName>
</protein>
<name>A0A1I2J3D8_9GAMM</name>
<evidence type="ECO:0000256" key="7">
    <source>
        <dbReference type="ARBA" id="ARBA00023136"/>
    </source>
</evidence>
<dbReference type="InterPro" id="IPR004812">
    <property type="entry name" value="Efflux_drug-R_Bcr/CmlA"/>
</dbReference>
<feature type="transmembrane region" description="Helical" evidence="8">
    <location>
        <begin position="338"/>
        <end position="361"/>
    </location>
</feature>
<keyword evidence="4" id="KW-1003">Cell membrane</keyword>
<dbReference type="InterPro" id="IPR036259">
    <property type="entry name" value="MFS_trans_sf"/>
</dbReference>
<evidence type="ECO:0000313" key="10">
    <source>
        <dbReference type="EMBL" id="SFF49242.1"/>
    </source>
</evidence>
<feature type="transmembrane region" description="Helical" evidence="8">
    <location>
        <begin position="100"/>
        <end position="121"/>
    </location>
</feature>
<sequence length="390" mass="40696">MDSAAQRRWVLILGTIVAIGPMTIDMYLPSLPGLQAYFGADTSEVQLTLSAYFLGLALGQLVYGPLADRHGRRIPLLAGLALYTFASLACALAPTIEVLIAMRFVQAVGGCAGIVISRAMVRDRFEPQQMARIVSSMVLVMGVAPILAPLAGGQILRFAGWQAIFLALTLFGVICLVAARTLPETLAQRAPPIRMGAVIRGYAGLLRHRHFMGYALAAGIGSAGMFAYISGAAFVFIEVFGIAPDHFGWFFGANAAGLVAASQLNGLLLRRYKAERIVRGALAAFAACAWLLVLTAATGWGGLWGVALPLFFCIGSLGFNFPNATAAAMAPLGDRAGLASALMGTLQFAVAAVAGAAVGHFHDGTPLPMALVIAVCATGALTVLHVLARP</sequence>
<dbReference type="Gene3D" id="1.20.1720.10">
    <property type="entry name" value="Multidrug resistance protein D"/>
    <property type="match status" value="1"/>
</dbReference>
<feature type="transmembrane region" description="Helical" evidence="8">
    <location>
        <begin position="214"/>
        <end position="237"/>
    </location>
</feature>
<feature type="transmembrane region" description="Helical" evidence="8">
    <location>
        <begin position="9"/>
        <end position="29"/>
    </location>
</feature>
<dbReference type="NCBIfam" id="NF008314">
    <property type="entry name" value="PRK11102.1"/>
    <property type="match status" value="1"/>
</dbReference>
<feature type="transmembrane region" description="Helical" evidence="8">
    <location>
        <begin position="367"/>
        <end position="388"/>
    </location>
</feature>
<dbReference type="InterPro" id="IPR020846">
    <property type="entry name" value="MFS_dom"/>
</dbReference>
<dbReference type="CDD" id="cd17320">
    <property type="entry name" value="MFS_MdfA_MDR_like"/>
    <property type="match status" value="1"/>
</dbReference>
<feature type="transmembrane region" description="Helical" evidence="8">
    <location>
        <begin position="49"/>
        <end position="67"/>
    </location>
</feature>
<dbReference type="PANTHER" id="PTHR43124">
    <property type="entry name" value="PURINE EFFLUX PUMP PBUE"/>
    <property type="match status" value="1"/>
</dbReference>
<evidence type="ECO:0000256" key="4">
    <source>
        <dbReference type="ARBA" id="ARBA00022475"/>
    </source>
</evidence>
<keyword evidence="11" id="KW-1185">Reference proteome</keyword>
<evidence type="ECO:0000259" key="9">
    <source>
        <dbReference type="PROSITE" id="PS50850"/>
    </source>
</evidence>
<accession>A0A1I2J3D8</accession>
<comment type="similarity">
    <text evidence="2 8">Belongs to the major facilitator superfamily. Bcr/CmlA family.</text>
</comment>
<organism evidence="10 11">
    <name type="scientific">Fontimonas thermophila</name>
    <dbReference type="NCBI Taxonomy" id="1076937"/>
    <lineage>
        <taxon>Bacteria</taxon>
        <taxon>Pseudomonadati</taxon>
        <taxon>Pseudomonadota</taxon>
        <taxon>Gammaproteobacteria</taxon>
        <taxon>Nevskiales</taxon>
        <taxon>Nevskiaceae</taxon>
        <taxon>Fontimonas</taxon>
    </lineage>
</organism>
<evidence type="ECO:0000256" key="8">
    <source>
        <dbReference type="RuleBase" id="RU365088"/>
    </source>
</evidence>
<proteinExistence type="inferred from homology"/>
<dbReference type="Pfam" id="PF07690">
    <property type="entry name" value="MFS_1"/>
    <property type="match status" value="1"/>
</dbReference>
<reference evidence="10 11" key="1">
    <citation type="submission" date="2016-10" db="EMBL/GenBank/DDBJ databases">
        <authorList>
            <person name="de Groot N.N."/>
        </authorList>
    </citation>
    <scope>NUCLEOTIDE SEQUENCE [LARGE SCALE GENOMIC DNA]</scope>
    <source>
        <strain evidence="10 11">DSM 23609</strain>
    </source>
</reference>
<evidence type="ECO:0000256" key="6">
    <source>
        <dbReference type="ARBA" id="ARBA00022989"/>
    </source>
</evidence>
<keyword evidence="6 8" id="KW-1133">Transmembrane helix</keyword>
<evidence type="ECO:0000256" key="5">
    <source>
        <dbReference type="ARBA" id="ARBA00022692"/>
    </source>
</evidence>
<evidence type="ECO:0000256" key="1">
    <source>
        <dbReference type="ARBA" id="ARBA00004651"/>
    </source>
</evidence>
<dbReference type="PROSITE" id="PS50850">
    <property type="entry name" value="MFS"/>
    <property type="match status" value="1"/>
</dbReference>
<dbReference type="AlphaFoldDB" id="A0A1I2J3D8"/>
<comment type="subcellular location">
    <subcellularLocation>
        <location evidence="8">Cell inner membrane</location>
        <topology evidence="8">Multi-pass membrane protein</topology>
    </subcellularLocation>
    <subcellularLocation>
        <location evidence="1">Cell membrane</location>
        <topology evidence="1">Multi-pass membrane protein</topology>
    </subcellularLocation>
</comment>
<feature type="transmembrane region" description="Helical" evidence="8">
    <location>
        <begin position="158"/>
        <end position="179"/>
    </location>
</feature>
<feature type="transmembrane region" description="Helical" evidence="8">
    <location>
        <begin position="306"/>
        <end position="326"/>
    </location>
</feature>
<dbReference type="SUPFAM" id="SSF103473">
    <property type="entry name" value="MFS general substrate transporter"/>
    <property type="match status" value="1"/>
</dbReference>
<evidence type="ECO:0000256" key="2">
    <source>
        <dbReference type="ARBA" id="ARBA00006236"/>
    </source>
</evidence>
<feature type="transmembrane region" description="Helical" evidence="8">
    <location>
        <begin position="249"/>
        <end position="269"/>
    </location>
</feature>
<keyword evidence="3 8" id="KW-0813">Transport</keyword>
<gene>
    <name evidence="10" type="ORF">SAMN04488120_105202</name>
</gene>
<feature type="transmembrane region" description="Helical" evidence="8">
    <location>
        <begin position="133"/>
        <end position="152"/>
    </location>
</feature>
<dbReference type="GO" id="GO:0042910">
    <property type="term" value="F:xenobiotic transmembrane transporter activity"/>
    <property type="evidence" value="ECO:0007669"/>
    <property type="project" value="InterPro"/>
</dbReference>
<dbReference type="InterPro" id="IPR011701">
    <property type="entry name" value="MFS"/>
</dbReference>
<keyword evidence="8" id="KW-0997">Cell inner membrane</keyword>
<keyword evidence="5 8" id="KW-0812">Transmembrane</keyword>
<dbReference type="STRING" id="1076937.SAMN04488120_105202"/>
<dbReference type="GO" id="GO:0005886">
    <property type="term" value="C:plasma membrane"/>
    <property type="evidence" value="ECO:0007669"/>
    <property type="project" value="UniProtKB-SubCell"/>
</dbReference>
<evidence type="ECO:0000256" key="3">
    <source>
        <dbReference type="ARBA" id="ARBA00022448"/>
    </source>
</evidence>